<accession>A0ABR1TBM3</accession>
<protein>
    <recommendedName>
        <fullName evidence="1">F-box domain-containing protein</fullName>
    </recommendedName>
</protein>
<dbReference type="Pfam" id="PF12937">
    <property type="entry name" value="F-box-like"/>
    <property type="match status" value="1"/>
</dbReference>
<evidence type="ECO:0000313" key="3">
    <source>
        <dbReference type="Proteomes" id="UP001444661"/>
    </source>
</evidence>
<reference evidence="2 3" key="1">
    <citation type="submission" date="2023-01" db="EMBL/GenBank/DDBJ databases">
        <title>Analysis of 21 Apiospora genomes using comparative genomics revels a genus with tremendous synthesis potential of carbohydrate active enzymes and secondary metabolites.</title>
        <authorList>
            <person name="Sorensen T."/>
        </authorList>
    </citation>
    <scope>NUCLEOTIDE SEQUENCE [LARGE SCALE GENOMIC DNA]</scope>
    <source>
        <strain evidence="2 3">CBS 33761</strain>
    </source>
</reference>
<dbReference type="InterPro" id="IPR036047">
    <property type="entry name" value="F-box-like_dom_sf"/>
</dbReference>
<dbReference type="Proteomes" id="UP001444661">
    <property type="component" value="Unassembled WGS sequence"/>
</dbReference>
<comment type="caution">
    <text evidence="2">The sequence shown here is derived from an EMBL/GenBank/DDBJ whole genome shotgun (WGS) entry which is preliminary data.</text>
</comment>
<dbReference type="EMBL" id="JAQQWK010000003">
    <property type="protein sequence ID" value="KAK8043991.1"/>
    <property type="molecule type" value="Genomic_DNA"/>
</dbReference>
<sequence length="457" mass="50667">MPSLTQLPWELSFQVFSYLTLRDKVRLSATCQAYRTHFAPAIFKTIRFTNDDAVARSALAAVGAYGQHTARLEFAPVAWWDDEPVVPALVPAAAELLAGRHTPHARAAQIHFDFDLDNFEQWDEGGVGLDAFADSETESEVAAKEQKWKWRALMNETWAALSENGHVRDLTVNDMIPKPTSAFRRPAFQSFLARLESATLRVWAGDHCGGWSAHLFNGYVEWLSSRHERMLGLHESFFCHMRGLRHLEIHAGPKGFLGGTGTHNIPLTALEPDILPSLRSLTLTNCLVGRELVDFIRGHAGVLTSVNVADCASLGDKDGPGEHSISWATFFDQLYSMDPPIALTELVAGGAKILLTLRRMGGHVGEDQPHPDQEEDSDLREICRQIKVQPGRKCFGYGSLHDSDGDFVRDVGRIVEGFRRGDDQRAYDCLMGLVRQNVARAASSPREDLNIVQIASG</sequence>
<organism evidence="2 3">
    <name type="scientific">Apiospora rasikravindrae</name>
    <dbReference type="NCBI Taxonomy" id="990691"/>
    <lineage>
        <taxon>Eukaryota</taxon>
        <taxon>Fungi</taxon>
        <taxon>Dikarya</taxon>
        <taxon>Ascomycota</taxon>
        <taxon>Pezizomycotina</taxon>
        <taxon>Sordariomycetes</taxon>
        <taxon>Xylariomycetidae</taxon>
        <taxon>Amphisphaeriales</taxon>
        <taxon>Apiosporaceae</taxon>
        <taxon>Apiospora</taxon>
    </lineage>
</organism>
<dbReference type="PROSITE" id="PS50181">
    <property type="entry name" value="FBOX"/>
    <property type="match status" value="1"/>
</dbReference>
<dbReference type="InterPro" id="IPR001810">
    <property type="entry name" value="F-box_dom"/>
</dbReference>
<dbReference type="Gene3D" id="1.20.1280.50">
    <property type="match status" value="1"/>
</dbReference>
<gene>
    <name evidence="2" type="ORF">PG993_004015</name>
</gene>
<evidence type="ECO:0000259" key="1">
    <source>
        <dbReference type="PROSITE" id="PS50181"/>
    </source>
</evidence>
<feature type="domain" description="F-box" evidence="1">
    <location>
        <begin position="1"/>
        <end position="46"/>
    </location>
</feature>
<dbReference type="SUPFAM" id="SSF81383">
    <property type="entry name" value="F-box domain"/>
    <property type="match status" value="1"/>
</dbReference>
<proteinExistence type="predicted"/>
<name>A0ABR1TBM3_9PEZI</name>
<evidence type="ECO:0000313" key="2">
    <source>
        <dbReference type="EMBL" id="KAK8043991.1"/>
    </source>
</evidence>
<keyword evidence="3" id="KW-1185">Reference proteome</keyword>